<gene>
    <name evidence="3" type="ORF">BDN70DRAFT_802781</name>
</gene>
<dbReference type="PANTHER" id="PTHR35585:SF1">
    <property type="entry name" value="HHE DOMAIN PROTEIN (AFU_ORTHOLOGUE AFUA_4G00730)"/>
    <property type="match status" value="1"/>
</dbReference>
<reference evidence="3" key="1">
    <citation type="submission" date="2020-11" db="EMBL/GenBank/DDBJ databases">
        <authorList>
            <consortium name="DOE Joint Genome Institute"/>
            <person name="Ahrendt S."/>
            <person name="Riley R."/>
            <person name="Andreopoulos W."/>
            <person name="Labutti K."/>
            <person name="Pangilinan J."/>
            <person name="Ruiz-Duenas F.J."/>
            <person name="Barrasa J.M."/>
            <person name="Sanchez-Garcia M."/>
            <person name="Camarero S."/>
            <person name="Miyauchi S."/>
            <person name="Serrano A."/>
            <person name="Linde D."/>
            <person name="Babiker R."/>
            <person name="Drula E."/>
            <person name="Ayuso-Fernandez I."/>
            <person name="Pacheco R."/>
            <person name="Padilla G."/>
            <person name="Ferreira P."/>
            <person name="Barriuso J."/>
            <person name="Kellner H."/>
            <person name="Castanera R."/>
            <person name="Alfaro M."/>
            <person name="Ramirez L."/>
            <person name="Pisabarro A.G."/>
            <person name="Kuo A."/>
            <person name="Tritt A."/>
            <person name="Lipzen A."/>
            <person name="He G."/>
            <person name="Yan M."/>
            <person name="Ng V."/>
            <person name="Cullen D."/>
            <person name="Martin F."/>
            <person name="Rosso M.-N."/>
            <person name="Henrissat B."/>
            <person name="Hibbett D."/>
            <person name="Martinez A.T."/>
            <person name="Grigoriev I.V."/>
        </authorList>
    </citation>
    <scope>NUCLEOTIDE SEQUENCE</scope>
    <source>
        <strain evidence="3">CIRM-BRFM 674</strain>
    </source>
</reference>
<dbReference type="Proteomes" id="UP000807469">
    <property type="component" value="Unassembled WGS sequence"/>
</dbReference>
<evidence type="ECO:0000313" key="4">
    <source>
        <dbReference type="Proteomes" id="UP000807469"/>
    </source>
</evidence>
<dbReference type="OrthoDB" id="9983919at2759"/>
<dbReference type="InterPro" id="IPR012312">
    <property type="entry name" value="Hemerythrin-like"/>
</dbReference>
<dbReference type="EMBL" id="MU155174">
    <property type="protein sequence ID" value="KAF9481768.1"/>
    <property type="molecule type" value="Genomic_DNA"/>
</dbReference>
<keyword evidence="4" id="KW-1185">Reference proteome</keyword>
<dbReference type="PANTHER" id="PTHR35585">
    <property type="entry name" value="HHE DOMAIN PROTEIN (AFU_ORTHOLOGUE AFUA_4G00730)"/>
    <property type="match status" value="1"/>
</dbReference>
<sequence length="199" mass="22136">MATQKTTLLEAIADDHQEMYSYYDEYVKNAGNAQAQGRWARQFTWEVARHAVGEELVVYPLMEKHLGVKGKQLADNDRADHQKVKELLAQLESYDAGSSEHAALLQSVVELLRPHNDSEEKNDLPLLLKAISADDSAAAARSFKRTKKFAPTRAHPGAPDKPPFETVAGLMTAPIDKLKDLFSTFPTEEEKEAVMGSKN</sequence>
<dbReference type="Pfam" id="PF01814">
    <property type="entry name" value="Hemerythrin"/>
    <property type="match status" value="1"/>
</dbReference>
<feature type="domain" description="Hemerythrin-like" evidence="2">
    <location>
        <begin position="8"/>
        <end position="127"/>
    </location>
</feature>
<proteinExistence type="predicted"/>
<dbReference type="AlphaFoldDB" id="A0A9P5Z706"/>
<comment type="caution">
    <text evidence="3">The sequence shown here is derived from an EMBL/GenBank/DDBJ whole genome shotgun (WGS) entry which is preliminary data.</text>
</comment>
<protein>
    <submittedName>
        <fullName evidence="3">HHE domain-containing protein</fullName>
    </submittedName>
</protein>
<name>A0A9P5Z706_9AGAR</name>
<dbReference type="Gene3D" id="1.20.120.520">
    <property type="entry name" value="nmb1532 protein domain like"/>
    <property type="match status" value="1"/>
</dbReference>
<evidence type="ECO:0000256" key="1">
    <source>
        <dbReference type="SAM" id="MobiDB-lite"/>
    </source>
</evidence>
<feature type="region of interest" description="Disordered" evidence="1">
    <location>
        <begin position="146"/>
        <end position="166"/>
    </location>
</feature>
<organism evidence="3 4">
    <name type="scientific">Pholiota conissans</name>
    <dbReference type="NCBI Taxonomy" id="109636"/>
    <lineage>
        <taxon>Eukaryota</taxon>
        <taxon>Fungi</taxon>
        <taxon>Dikarya</taxon>
        <taxon>Basidiomycota</taxon>
        <taxon>Agaricomycotina</taxon>
        <taxon>Agaricomycetes</taxon>
        <taxon>Agaricomycetidae</taxon>
        <taxon>Agaricales</taxon>
        <taxon>Agaricineae</taxon>
        <taxon>Strophariaceae</taxon>
        <taxon>Pholiota</taxon>
    </lineage>
</organism>
<evidence type="ECO:0000313" key="3">
    <source>
        <dbReference type="EMBL" id="KAF9481768.1"/>
    </source>
</evidence>
<accession>A0A9P5Z706</accession>
<evidence type="ECO:0000259" key="2">
    <source>
        <dbReference type="Pfam" id="PF01814"/>
    </source>
</evidence>